<dbReference type="EMBL" id="BART01001752">
    <property type="protein sequence ID" value="GAG72971.1"/>
    <property type="molecule type" value="Genomic_DNA"/>
</dbReference>
<dbReference type="AlphaFoldDB" id="X1BLK5"/>
<dbReference type="SUPFAM" id="SSF52833">
    <property type="entry name" value="Thioredoxin-like"/>
    <property type="match status" value="1"/>
</dbReference>
<name>X1BLK5_9ZZZZ</name>
<dbReference type="Gene3D" id="3.40.30.10">
    <property type="entry name" value="Glutaredoxin"/>
    <property type="match status" value="1"/>
</dbReference>
<gene>
    <name evidence="1" type="ORF">S01H4_05888</name>
</gene>
<evidence type="ECO:0000313" key="1">
    <source>
        <dbReference type="EMBL" id="GAG72971.1"/>
    </source>
</evidence>
<protein>
    <submittedName>
        <fullName evidence="1">Uncharacterized protein</fullName>
    </submittedName>
</protein>
<dbReference type="InterPro" id="IPR036249">
    <property type="entry name" value="Thioredoxin-like_sf"/>
</dbReference>
<reference evidence="1" key="1">
    <citation type="journal article" date="2014" name="Front. Microbiol.">
        <title>High frequency of phylogenetically diverse reductive dehalogenase-homologous genes in deep subseafloor sedimentary metagenomes.</title>
        <authorList>
            <person name="Kawai M."/>
            <person name="Futagami T."/>
            <person name="Toyoda A."/>
            <person name="Takaki Y."/>
            <person name="Nishi S."/>
            <person name="Hori S."/>
            <person name="Arai W."/>
            <person name="Tsubouchi T."/>
            <person name="Morono Y."/>
            <person name="Uchiyama I."/>
            <person name="Ito T."/>
            <person name="Fujiyama A."/>
            <person name="Inagaki F."/>
            <person name="Takami H."/>
        </authorList>
    </citation>
    <scope>NUCLEOTIDE SEQUENCE</scope>
    <source>
        <strain evidence="1">Expedition CK06-06</strain>
    </source>
</reference>
<dbReference type="CDD" id="cd02980">
    <property type="entry name" value="TRX_Fd_family"/>
    <property type="match status" value="1"/>
</dbReference>
<proteinExistence type="predicted"/>
<organism evidence="1">
    <name type="scientific">marine sediment metagenome</name>
    <dbReference type="NCBI Taxonomy" id="412755"/>
    <lineage>
        <taxon>unclassified sequences</taxon>
        <taxon>metagenomes</taxon>
        <taxon>ecological metagenomes</taxon>
    </lineage>
</organism>
<accession>X1BLK5</accession>
<sequence length="121" mass="13152">MPKIKSLEELKKLREEAIKSMKVRESTGTKITVGMGTCGIAAGAREVMHAILDELEIRNIEANVITVGCIGLCAEEPLVTIERGGQLGITYGKINVGKVPKLLEEHLVKGNIIDEWVISRG</sequence>
<comment type="caution">
    <text evidence="1">The sequence shown here is derived from an EMBL/GenBank/DDBJ whole genome shotgun (WGS) entry which is preliminary data.</text>
</comment>